<feature type="signal peptide" evidence="1">
    <location>
        <begin position="1"/>
        <end position="26"/>
    </location>
</feature>
<evidence type="ECO:0000313" key="2">
    <source>
        <dbReference type="EMBL" id="NDY93083.1"/>
    </source>
</evidence>
<dbReference type="PROSITE" id="PS51257">
    <property type="entry name" value="PROKAR_LIPOPROTEIN"/>
    <property type="match status" value="1"/>
</dbReference>
<feature type="chain" id="PRO_5028862782" evidence="1">
    <location>
        <begin position="27"/>
        <end position="359"/>
    </location>
</feature>
<name>A0A7C9TMN2_9BURK</name>
<comment type="caution">
    <text evidence="2">The sequence shown here is derived from an EMBL/GenBank/DDBJ whole genome shotgun (WGS) entry which is preliminary data.</text>
</comment>
<keyword evidence="3" id="KW-1185">Reference proteome</keyword>
<reference evidence="2 3" key="1">
    <citation type="submission" date="2020-02" db="EMBL/GenBank/DDBJ databases">
        <title>Ideonella bacterium strain TBM-1.</title>
        <authorList>
            <person name="Chen W.-M."/>
        </authorList>
    </citation>
    <scope>NUCLEOTIDE SEQUENCE [LARGE SCALE GENOMIC DNA]</scope>
    <source>
        <strain evidence="2 3">TBM-1</strain>
    </source>
</reference>
<gene>
    <name evidence="2" type="ORF">G3A44_17970</name>
</gene>
<sequence>MNRRLVPALSVRRRALPALLSAVALACLGACGGGGGEEAEDAAVTDEASAQAYVAVAATSAQSVSAGLESAATLAETAAAETATAQAAAASGRRQAQAANDRTVTAPATWDCPGGGSLTLTVQGTATGVLNGQPDSGEVYALDFAQCVSADGVVLTGGARLSYDTATVAEEGGTTRQLRTGRLQATALAASATSVDGERALAVTLDGTVQFSRQVDQQVDDSGVTEQRQTHLAGSGLAMTVATTRGGSQRWQLDDLDLSRQTQWQADSFSAGQLHGGWTLSLPARGWQMSTRIDSTLALDAQGALVSGRWVVTLPRVILDSSAAAGVVTVQVDQGADGSVDKTYSWTLGRLVTVVSEGV</sequence>
<dbReference type="EMBL" id="JAAGOH010000027">
    <property type="protein sequence ID" value="NDY93083.1"/>
    <property type="molecule type" value="Genomic_DNA"/>
</dbReference>
<evidence type="ECO:0000256" key="1">
    <source>
        <dbReference type="SAM" id="SignalP"/>
    </source>
</evidence>
<accession>A0A7C9TMN2</accession>
<organism evidence="2 3">
    <name type="scientific">Ideonella livida</name>
    <dbReference type="NCBI Taxonomy" id="2707176"/>
    <lineage>
        <taxon>Bacteria</taxon>
        <taxon>Pseudomonadati</taxon>
        <taxon>Pseudomonadota</taxon>
        <taxon>Betaproteobacteria</taxon>
        <taxon>Burkholderiales</taxon>
        <taxon>Sphaerotilaceae</taxon>
        <taxon>Ideonella</taxon>
    </lineage>
</organism>
<proteinExistence type="predicted"/>
<dbReference type="Proteomes" id="UP000484255">
    <property type="component" value="Unassembled WGS sequence"/>
</dbReference>
<protein>
    <submittedName>
        <fullName evidence="2">Uncharacterized protein</fullName>
    </submittedName>
</protein>
<keyword evidence="1" id="KW-0732">Signal</keyword>
<dbReference type="RefSeq" id="WP_163459133.1">
    <property type="nucleotide sequence ID" value="NZ_JAAGOH010000027.1"/>
</dbReference>
<dbReference type="AlphaFoldDB" id="A0A7C9TMN2"/>
<evidence type="ECO:0000313" key="3">
    <source>
        <dbReference type="Proteomes" id="UP000484255"/>
    </source>
</evidence>